<feature type="transmembrane region" description="Helical" evidence="10">
    <location>
        <begin position="109"/>
        <end position="130"/>
    </location>
</feature>
<feature type="transmembrane region" description="Helical" evidence="10">
    <location>
        <begin position="343"/>
        <end position="363"/>
    </location>
</feature>
<feature type="transmembrane region" description="Helical" evidence="10">
    <location>
        <begin position="263"/>
        <end position="282"/>
    </location>
</feature>
<keyword evidence="3" id="KW-1003">Cell membrane</keyword>
<dbReference type="InterPro" id="IPR006153">
    <property type="entry name" value="Cation/H_exchanger_TM"/>
</dbReference>
<dbReference type="KEGG" id="samy:DB32_008866"/>
<feature type="transmembrane region" description="Helical" evidence="10">
    <location>
        <begin position="81"/>
        <end position="103"/>
    </location>
</feature>
<dbReference type="InterPro" id="IPR018422">
    <property type="entry name" value="Cation/H_exchanger_CPA1"/>
</dbReference>
<gene>
    <name evidence="12" type="ORF">DB32_008866</name>
</gene>
<evidence type="ECO:0000256" key="9">
    <source>
        <dbReference type="ARBA" id="ARBA00023201"/>
    </source>
</evidence>
<keyword evidence="7" id="KW-0406">Ion transport</keyword>
<dbReference type="EMBL" id="CP011125">
    <property type="protein sequence ID" value="AKF11717.1"/>
    <property type="molecule type" value="Genomic_DNA"/>
</dbReference>
<organism evidence="12 13">
    <name type="scientific">Sandaracinus amylolyticus</name>
    <dbReference type="NCBI Taxonomy" id="927083"/>
    <lineage>
        <taxon>Bacteria</taxon>
        <taxon>Pseudomonadati</taxon>
        <taxon>Myxococcota</taxon>
        <taxon>Polyangia</taxon>
        <taxon>Polyangiales</taxon>
        <taxon>Sandaracinaceae</taxon>
        <taxon>Sandaracinus</taxon>
    </lineage>
</organism>
<dbReference type="GO" id="GO:0015386">
    <property type="term" value="F:potassium:proton antiporter activity"/>
    <property type="evidence" value="ECO:0007669"/>
    <property type="project" value="TreeGrafter"/>
</dbReference>
<reference evidence="12 13" key="1">
    <citation type="submission" date="2015-03" db="EMBL/GenBank/DDBJ databases">
        <title>Genome assembly of Sandaracinus amylolyticus DSM 53668.</title>
        <authorList>
            <person name="Sharma G."/>
            <person name="Subramanian S."/>
        </authorList>
    </citation>
    <scope>NUCLEOTIDE SEQUENCE [LARGE SCALE GENOMIC DNA]</scope>
    <source>
        <strain evidence="12 13">DSM 53668</strain>
    </source>
</reference>
<keyword evidence="4 10" id="KW-0812">Transmembrane</keyword>
<evidence type="ECO:0000256" key="6">
    <source>
        <dbReference type="ARBA" id="ARBA00023053"/>
    </source>
</evidence>
<evidence type="ECO:0000256" key="8">
    <source>
        <dbReference type="ARBA" id="ARBA00023136"/>
    </source>
</evidence>
<proteinExistence type="predicted"/>
<keyword evidence="5 10" id="KW-1133">Transmembrane helix</keyword>
<feature type="transmembrane region" description="Helical" evidence="10">
    <location>
        <begin position="232"/>
        <end position="251"/>
    </location>
</feature>
<dbReference type="PANTHER" id="PTHR10110:SF86">
    <property type="entry name" value="SODIUM_HYDROGEN EXCHANGER 7"/>
    <property type="match status" value="1"/>
</dbReference>
<evidence type="ECO:0000256" key="5">
    <source>
        <dbReference type="ARBA" id="ARBA00022989"/>
    </source>
</evidence>
<evidence type="ECO:0000259" key="11">
    <source>
        <dbReference type="Pfam" id="PF00999"/>
    </source>
</evidence>
<evidence type="ECO:0000256" key="3">
    <source>
        <dbReference type="ARBA" id="ARBA00022475"/>
    </source>
</evidence>
<dbReference type="GO" id="GO:0051453">
    <property type="term" value="P:regulation of intracellular pH"/>
    <property type="evidence" value="ECO:0007669"/>
    <property type="project" value="TreeGrafter"/>
</dbReference>
<accession>A0A0F6WAP9</accession>
<evidence type="ECO:0000256" key="2">
    <source>
        <dbReference type="ARBA" id="ARBA00022448"/>
    </source>
</evidence>
<evidence type="ECO:0000256" key="4">
    <source>
        <dbReference type="ARBA" id="ARBA00022692"/>
    </source>
</evidence>
<dbReference type="Gene3D" id="6.10.140.1330">
    <property type="match status" value="1"/>
</dbReference>
<keyword evidence="9" id="KW-0739">Sodium transport</keyword>
<keyword evidence="13" id="KW-1185">Reference proteome</keyword>
<keyword evidence="8 10" id="KW-0472">Membrane</keyword>
<dbReference type="Proteomes" id="UP000034883">
    <property type="component" value="Chromosome"/>
</dbReference>
<evidence type="ECO:0000256" key="10">
    <source>
        <dbReference type="SAM" id="Phobius"/>
    </source>
</evidence>
<keyword evidence="2" id="KW-0813">Transport</keyword>
<feature type="transmembrane region" description="Helical" evidence="10">
    <location>
        <begin position="206"/>
        <end position="226"/>
    </location>
</feature>
<evidence type="ECO:0000256" key="1">
    <source>
        <dbReference type="ARBA" id="ARBA00004651"/>
    </source>
</evidence>
<dbReference type="STRING" id="927083.DB32_008866"/>
<dbReference type="Pfam" id="PF00999">
    <property type="entry name" value="Na_H_Exchanger"/>
    <property type="match status" value="1"/>
</dbReference>
<evidence type="ECO:0000256" key="7">
    <source>
        <dbReference type="ARBA" id="ARBA00023065"/>
    </source>
</evidence>
<evidence type="ECO:0000313" key="12">
    <source>
        <dbReference type="EMBL" id="AKF11717.1"/>
    </source>
</evidence>
<protein>
    <submittedName>
        <fullName evidence="12">Na+/H+ antiporter</fullName>
    </submittedName>
</protein>
<dbReference type="GO" id="GO:0098719">
    <property type="term" value="P:sodium ion import across plasma membrane"/>
    <property type="evidence" value="ECO:0007669"/>
    <property type="project" value="TreeGrafter"/>
</dbReference>
<evidence type="ECO:0000313" key="13">
    <source>
        <dbReference type="Proteomes" id="UP000034883"/>
    </source>
</evidence>
<feature type="domain" description="Cation/H+ exchanger transmembrane" evidence="11">
    <location>
        <begin position="12"/>
        <end position="397"/>
    </location>
</feature>
<keyword evidence="6" id="KW-0915">Sodium</keyword>
<dbReference type="OrthoDB" id="9809206at2"/>
<dbReference type="PANTHER" id="PTHR10110">
    <property type="entry name" value="SODIUM/HYDROGEN EXCHANGER"/>
    <property type="match status" value="1"/>
</dbReference>
<name>A0A0F6WAP9_9BACT</name>
<feature type="transmembrane region" description="Helical" evidence="10">
    <location>
        <begin position="175"/>
        <end position="194"/>
    </location>
</feature>
<dbReference type="AlphaFoldDB" id="A0A0F6WAP9"/>
<sequence>MALFENALWLLAIALVLLQIARRARVPYPTMLALAGALVGALPWAPEMTMDPHLALAVFVAPALMDAAYDTPPRELRRHWVPLIALAVLAVLVTTAAVAWAGWAIAGLPIAAAIALGAIVAPPDAAAASAVLQRFELPRRTRSILEGESLLNDAVALLVYSAAVSAATASDAPSAASFVRLVLAGPGGVVLGLAMGKLYLATAPRMAGTLAATVLELVTTFGTWVVADRLRLSPILAIVAFAAIVASHAPARQAARDRVHSYSVWQATVFVLNVVAFSLMGLQARTIVARLGSDALAGALGFAGIVLVVTVIARIAWVAASGAFAAAFLGHRAQLEQPSVREGAVIAWCGMRGLVTLATAFALPADFPHRDLVVLSAFAVVIGTLVVQGLTMTPLLALLRIGRDHSLEDEVSSGRRLLIDAAMDRLACIEGEVAAAVRSEYEAIRTIARDRAHTEHDRVRMMVIARQREVLARLRRDDRIADDAFHRLEEELDWSELSAARHAHDELAQA</sequence>
<feature type="transmembrane region" description="Helical" evidence="10">
    <location>
        <begin position="375"/>
        <end position="399"/>
    </location>
</feature>
<dbReference type="RefSeq" id="WP_053238553.1">
    <property type="nucleotide sequence ID" value="NZ_CP011125.1"/>
</dbReference>
<feature type="transmembrane region" description="Helical" evidence="10">
    <location>
        <begin position="302"/>
        <end position="331"/>
    </location>
</feature>
<dbReference type="GO" id="GO:0015385">
    <property type="term" value="F:sodium:proton antiporter activity"/>
    <property type="evidence" value="ECO:0007669"/>
    <property type="project" value="InterPro"/>
</dbReference>
<comment type="subcellular location">
    <subcellularLocation>
        <location evidence="1">Cell membrane</location>
        <topology evidence="1">Multi-pass membrane protein</topology>
    </subcellularLocation>
</comment>
<dbReference type="GO" id="GO:0005886">
    <property type="term" value="C:plasma membrane"/>
    <property type="evidence" value="ECO:0007669"/>
    <property type="project" value="UniProtKB-SubCell"/>
</dbReference>